<evidence type="ECO:0000256" key="8">
    <source>
        <dbReference type="ARBA" id="ARBA00022842"/>
    </source>
</evidence>
<evidence type="ECO:0000259" key="13">
    <source>
        <dbReference type="Pfam" id="PF00316"/>
    </source>
</evidence>
<dbReference type="GO" id="GO:0005829">
    <property type="term" value="C:cytosol"/>
    <property type="evidence" value="ECO:0007669"/>
    <property type="project" value="TreeGrafter"/>
</dbReference>
<feature type="domain" description="Fructose-1-6-bisphosphatase class I N-terminal" evidence="13">
    <location>
        <begin position="1"/>
        <end position="32"/>
    </location>
</feature>
<comment type="pathway">
    <text evidence="10">Carbohydrate biosynthesis.</text>
</comment>
<dbReference type="EnsemblMetazoa" id="G11958.21">
    <property type="protein sequence ID" value="G11958.21:cds"/>
    <property type="gene ID" value="G11958"/>
</dbReference>
<sequence length="170" mass="18832">MYGSATMIVLSIGNGVNGFMLDPSIGEFILTEPNIRIKPRGKIYSINEGYEQFWDAATSEYVQSKKRPKTGKPYGARYIGSMVADVHRTLVYGGIFMYPGTTEAPKGKLRMLYESIPMAYIVEQAGGLAVTGTKNILDIVPKSIHERCPVFMGSKDDVQDVIDLYKKHGL</sequence>
<evidence type="ECO:0000256" key="6">
    <source>
        <dbReference type="ARBA" id="ARBA00022723"/>
    </source>
</evidence>
<dbReference type="GO" id="GO:0042132">
    <property type="term" value="F:fructose 1,6-bisphosphate 1-phosphatase activity"/>
    <property type="evidence" value="ECO:0007669"/>
    <property type="project" value="UniProtKB-EC"/>
</dbReference>
<dbReference type="InterPro" id="IPR033391">
    <property type="entry name" value="FBPase_N"/>
</dbReference>
<comment type="catalytic activity">
    <reaction evidence="1">
        <text>beta-D-fructose 1,6-bisphosphate + H2O = beta-D-fructose 6-phosphate + phosphate</text>
        <dbReference type="Rhea" id="RHEA:11064"/>
        <dbReference type="ChEBI" id="CHEBI:15377"/>
        <dbReference type="ChEBI" id="CHEBI:32966"/>
        <dbReference type="ChEBI" id="CHEBI:43474"/>
        <dbReference type="ChEBI" id="CHEBI:57634"/>
        <dbReference type="EC" id="3.1.3.11"/>
    </reaction>
</comment>
<evidence type="ECO:0000256" key="3">
    <source>
        <dbReference type="ARBA" id="ARBA00010941"/>
    </source>
</evidence>
<keyword evidence="8" id="KW-0460">Magnesium</keyword>
<dbReference type="GO" id="GO:0006094">
    <property type="term" value="P:gluconeogenesis"/>
    <property type="evidence" value="ECO:0007669"/>
    <property type="project" value="TreeGrafter"/>
</dbReference>
<dbReference type="GO" id="GO:0046872">
    <property type="term" value="F:metal ion binding"/>
    <property type="evidence" value="ECO:0007669"/>
    <property type="project" value="UniProtKB-KW"/>
</dbReference>
<dbReference type="AlphaFoldDB" id="A0A8W8I283"/>
<evidence type="ECO:0000256" key="12">
    <source>
        <dbReference type="RuleBase" id="RU000508"/>
    </source>
</evidence>
<dbReference type="CDD" id="cd00354">
    <property type="entry name" value="FBPase"/>
    <property type="match status" value="1"/>
</dbReference>
<dbReference type="Gene3D" id="3.40.190.80">
    <property type="match status" value="1"/>
</dbReference>
<dbReference type="InterPro" id="IPR000146">
    <property type="entry name" value="FBPase_class-1"/>
</dbReference>
<dbReference type="GO" id="GO:0005986">
    <property type="term" value="P:sucrose biosynthetic process"/>
    <property type="evidence" value="ECO:0007669"/>
    <property type="project" value="TreeGrafter"/>
</dbReference>
<dbReference type="Pfam" id="PF00316">
    <property type="entry name" value="FBPase"/>
    <property type="match status" value="1"/>
</dbReference>
<dbReference type="GO" id="GO:0006002">
    <property type="term" value="P:fructose 6-phosphate metabolic process"/>
    <property type="evidence" value="ECO:0007669"/>
    <property type="project" value="TreeGrafter"/>
</dbReference>
<reference evidence="15" key="1">
    <citation type="submission" date="2022-08" db="UniProtKB">
        <authorList>
            <consortium name="EnsemblMetazoa"/>
        </authorList>
    </citation>
    <scope>IDENTIFICATION</scope>
    <source>
        <strain evidence="15">05x7-T-G4-1.051#20</strain>
    </source>
</reference>
<evidence type="ECO:0000256" key="11">
    <source>
        <dbReference type="ARBA" id="ARBA00032973"/>
    </source>
</evidence>
<dbReference type="PRINTS" id="PR00115">
    <property type="entry name" value="F16BPHPHTASE"/>
</dbReference>
<evidence type="ECO:0000256" key="5">
    <source>
        <dbReference type="ARBA" id="ARBA00013093"/>
    </source>
</evidence>
<evidence type="ECO:0000259" key="14">
    <source>
        <dbReference type="Pfam" id="PF18913"/>
    </source>
</evidence>
<comment type="subunit">
    <text evidence="4">Homotetramer.</text>
</comment>
<keyword evidence="6" id="KW-0479">Metal-binding</keyword>
<keyword evidence="9 12" id="KW-0119">Carbohydrate metabolism</keyword>
<keyword evidence="16" id="KW-1185">Reference proteome</keyword>
<dbReference type="InterPro" id="IPR020548">
    <property type="entry name" value="Fructose_bisphosphatase_AS"/>
</dbReference>
<dbReference type="Gene3D" id="3.30.540.10">
    <property type="entry name" value="Fructose-1,6-Bisphosphatase, subunit A, domain 1"/>
    <property type="match status" value="1"/>
</dbReference>
<dbReference type="SUPFAM" id="SSF56655">
    <property type="entry name" value="Carbohydrate phosphatase"/>
    <property type="match status" value="1"/>
</dbReference>
<keyword evidence="7 12" id="KW-0378">Hydrolase</keyword>
<name>A0A8W8I283_MAGGI</name>
<evidence type="ECO:0000313" key="15">
    <source>
        <dbReference type="EnsemblMetazoa" id="G11958.21:cds"/>
    </source>
</evidence>
<dbReference type="Pfam" id="PF18913">
    <property type="entry name" value="FBPase_C"/>
    <property type="match status" value="1"/>
</dbReference>
<comment type="cofactor">
    <cofactor evidence="2">
        <name>Mg(2+)</name>
        <dbReference type="ChEBI" id="CHEBI:18420"/>
    </cofactor>
</comment>
<evidence type="ECO:0000256" key="4">
    <source>
        <dbReference type="ARBA" id="ARBA00011881"/>
    </source>
</evidence>
<dbReference type="EC" id="3.1.3.11" evidence="5"/>
<dbReference type="PANTHER" id="PTHR11556:SF1">
    <property type="entry name" value="FRUCTOSE-BISPHOSPHATASE"/>
    <property type="match status" value="1"/>
</dbReference>
<feature type="domain" description="Fructose-1-6-bisphosphatase class 1 C-terminal" evidence="14">
    <location>
        <begin position="37"/>
        <end position="165"/>
    </location>
</feature>
<proteinExistence type="inferred from homology"/>
<evidence type="ECO:0000256" key="7">
    <source>
        <dbReference type="ARBA" id="ARBA00022801"/>
    </source>
</evidence>
<dbReference type="InterPro" id="IPR028343">
    <property type="entry name" value="FBPtase"/>
</dbReference>
<dbReference type="GO" id="GO:0030388">
    <property type="term" value="P:fructose 1,6-bisphosphate metabolic process"/>
    <property type="evidence" value="ECO:0007669"/>
    <property type="project" value="TreeGrafter"/>
</dbReference>
<evidence type="ECO:0000256" key="10">
    <source>
        <dbReference type="ARBA" id="ARBA00024331"/>
    </source>
</evidence>
<organism evidence="15 16">
    <name type="scientific">Magallana gigas</name>
    <name type="common">Pacific oyster</name>
    <name type="synonym">Crassostrea gigas</name>
    <dbReference type="NCBI Taxonomy" id="29159"/>
    <lineage>
        <taxon>Eukaryota</taxon>
        <taxon>Metazoa</taxon>
        <taxon>Spiralia</taxon>
        <taxon>Lophotrochozoa</taxon>
        <taxon>Mollusca</taxon>
        <taxon>Bivalvia</taxon>
        <taxon>Autobranchia</taxon>
        <taxon>Pteriomorphia</taxon>
        <taxon>Ostreida</taxon>
        <taxon>Ostreoidea</taxon>
        <taxon>Ostreidae</taxon>
        <taxon>Magallana</taxon>
    </lineage>
</organism>
<dbReference type="Proteomes" id="UP000005408">
    <property type="component" value="Unassembled WGS sequence"/>
</dbReference>
<comment type="similarity">
    <text evidence="3 12">Belongs to the FBPase class 1 family.</text>
</comment>
<dbReference type="InterPro" id="IPR044015">
    <property type="entry name" value="FBPase_C_dom"/>
</dbReference>
<dbReference type="GO" id="GO:0006000">
    <property type="term" value="P:fructose metabolic process"/>
    <property type="evidence" value="ECO:0007669"/>
    <property type="project" value="TreeGrafter"/>
</dbReference>
<accession>A0A8W8I283</accession>
<dbReference type="PANTHER" id="PTHR11556">
    <property type="entry name" value="FRUCTOSE-1,6-BISPHOSPHATASE-RELATED"/>
    <property type="match status" value="1"/>
</dbReference>
<evidence type="ECO:0000256" key="9">
    <source>
        <dbReference type="ARBA" id="ARBA00023277"/>
    </source>
</evidence>
<protein>
    <recommendedName>
        <fullName evidence="5">fructose-bisphosphatase</fullName>
        <ecNumber evidence="5">3.1.3.11</ecNumber>
    </recommendedName>
    <alternativeName>
        <fullName evidence="11">D-fructose-1,6-bisphosphate 1-phosphohydrolase</fullName>
    </alternativeName>
</protein>
<evidence type="ECO:0000313" key="16">
    <source>
        <dbReference type="Proteomes" id="UP000005408"/>
    </source>
</evidence>
<dbReference type="PROSITE" id="PS00124">
    <property type="entry name" value="FBPASE"/>
    <property type="match status" value="1"/>
</dbReference>
<evidence type="ECO:0000256" key="2">
    <source>
        <dbReference type="ARBA" id="ARBA00001946"/>
    </source>
</evidence>
<evidence type="ECO:0000256" key="1">
    <source>
        <dbReference type="ARBA" id="ARBA00001273"/>
    </source>
</evidence>